<comment type="caution">
    <text evidence="1">The sequence shown here is derived from an EMBL/GenBank/DDBJ whole genome shotgun (WGS) entry which is preliminary data.</text>
</comment>
<keyword evidence="2" id="KW-1185">Reference proteome</keyword>
<evidence type="ECO:0000313" key="1">
    <source>
        <dbReference type="EMBL" id="CAL4158840.1"/>
    </source>
</evidence>
<reference evidence="1 2" key="1">
    <citation type="submission" date="2024-05" db="EMBL/GenBank/DDBJ databases">
        <authorList>
            <person name="Wallberg A."/>
        </authorList>
    </citation>
    <scope>NUCLEOTIDE SEQUENCE [LARGE SCALE GENOMIC DNA]</scope>
</reference>
<dbReference type="EMBL" id="CAXKWB010042992">
    <property type="protein sequence ID" value="CAL4158840.1"/>
    <property type="molecule type" value="Genomic_DNA"/>
</dbReference>
<accession>A0AAV2S6T4</accession>
<protein>
    <submittedName>
        <fullName evidence="1">Uncharacterized protein</fullName>
    </submittedName>
</protein>
<dbReference type="Proteomes" id="UP001497623">
    <property type="component" value="Unassembled WGS sequence"/>
</dbReference>
<organism evidence="1 2">
    <name type="scientific">Meganyctiphanes norvegica</name>
    <name type="common">Northern krill</name>
    <name type="synonym">Thysanopoda norvegica</name>
    <dbReference type="NCBI Taxonomy" id="48144"/>
    <lineage>
        <taxon>Eukaryota</taxon>
        <taxon>Metazoa</taxon>
        <taxon>Ecdysozoa</taxon>
        <taxon>Arthropoda</taxon>
        <taxon>Crustacea</taxon>
        <taxon>Multicrustacea</taxon>
        <taxon>Malacostraca</taxon>
        <taxon>Eumalacostraca</taxon>
        <taxon>Eucarida</taxon>
        <taxon>Euphausiacea</taxon>
        <taxon>Euphausiidae</taxon>
        <taxon>Meganyctiphanes</taxon>
    </lineage>
</organism>
<proteinExistence type="predicted"/>
<dbReference type="InterPro" id="IPR038602">
    <property type="entry name" value="Mite_allergen_7_sf"/>
</dbReference>
<name>A0AAV2S6T4_MEGNR</name>
<gene>
    <name evidence="1" type="ORF">MNOR_LOCUS32134</name>
</gene>
<dbReference type="Gene3D" id="3.15.10.50">
    <property type="match status" value="1"/>
</dbReference>
<feature type="non-terminal residue" evidence="1">
    <location>
        <position position="1"/>
    </location>
</feature>
<dbReference type="AlphaFoldDB" id="A0AAV2S6T4"/>
<evidence type="ECO:0000313" key="2">
    <source>
        <dbReference type="Proteomes" id="UP001497623"/>
    </source>
</evidence>
<sequence length="195" mass="21821">YKASPAVLTQLENSQPWVWRTWDQNTKNKEFETMLAAVRSTFRSRVSAGDPGTALSLTNCFVDNLGTGWYRVGDITMKQTPTRADIRLTVANRSVKADCDYWFVCDGKANADVKPIEIEMAVHLDMRSGACIKLDVAKVRQFSGVETDFGRGFWAPGLNWVVGLVSSYSQDRIVAELEQATPGFFQQEMNSIKLP</sequence>